<evidence type="ECO:0008006" key="3">
    <source>
        <dbReference type="Google" id="ProtNLM"/>
    </source>
</evidence>
<protein>
    <recommendedName>
        <fullName evidence="3">Copia protein</fullName>
    </recommendedName>
</protein>
<organism evidence="1 2">
    <name type="scientific">Mucuna pruriens</name>
    <name type="common">Velvet bean</name>
    <name type="synonym">Dolichos pruriens</name>
    <dbReference type="NCBI Taxonomy" id="157652"/>
    <lineage>
        <taxon>Eukaryota</taxon>
        <taxon>Viridiplantae</taxon>
        <taxon>Streptophyta</taxon>
        <taxon>Embryophyta</taxon>
        <taxon>Tracheophyta</taxon>
        <taxon>Spermatophyta</taxon>
        <taxon>Magnoliopsida</taxon>
        <taxon>eudicotyledons</taxon>
        <taxon>Gunneridae</taxon>
        <taxon>Pentapetalae</taxon>
        <taxon>rosids</taxon>
        <taxon>fabids</taxon>
        <taxon>Fabales</taxon>
        <taxon>Fabaceae</taxon>
        <taxon>Papilionoideae</taxon>
        <taxon>50 kb inversion clade</taxon>
        <taxon>NPAAA clade</taxon>
        <taxon>indigoferoid/millettioid clade</taxon>
        <taxon>Phaseoleae</taxon>
        <taxon>Mucuna</taxon>
    </lineage>
</organism>
<reference evidence="1" key="1">
    <citation type="submission" date="2018-05" db="EMBL/GenBank/DDBJ databases">
        <title>Draft genome of Mucuna pruriens seed.</title>
        <authorList>
            <person name="Nnadi N.E."/>
            <person name="Vos R."/>
            <person name="Hasami M.H."/>
            <person name="Devisetty U.K."/>
            <person name="Aguiy J.C."/>
        </authorList>
    </citation>
    <scope>NUCLEOTIDE SEQUENCE [LARGE SCALE GENOMIC DNA]</scope>
    <source>
        <strain evidence="1">JCA_2017</strain>
    </source>
</reference>
<proteinExistence type="predicted"/>
<dbReference type="Proteomes" id="UP000257109">
    <property type="component" value="Unassembled WGS sequence"/>
</dbReference>
<dbReference type="EMBL" id="QJKJ01000190">
    <property type="protein sequence ID" value="RDY13828.1"/>
    <property type="molecule type" value="Genomic_DNA"/>
</dbReference>
<dbReference type="AlphaFoldDB" id="A0A371IFN9"/>
<evidence type="ECO:0000313" key="2">
    <source>
        <dbReference type="Proteomes" id="UP000257109"/>
    </source>
</evidence>
<gene>
    <name evidence="1" type="ORF">CR513_01199</name>
</gene>
<evidence type="ECO:0000313" key="1">
    <source>
        <dbReference type="EMBL" id="RDY13828.1"/>
    </source>
</evidence>
<keyword evidence="2" id="KW-1185">Reference proteome</keyword>
<dbReference type="PANTHER" id="PTHR11439">
    <property type="entry name" value="GAG-POL-RELATED RETROTRANSPOSON"/>
    <property type="match status" value="1"/>
</dbReference>
<dbReference type="PANTHER" id="PTHR11439:SF467">
    <property type="entry name" value="INTEGRASE CATALYTIC DOMAIN-CONTAINING PROTEIN"/>
    <property type="match status" value="1"/>
</dbReference>
<comment type="caution">
    <text evidence="1">The sequence shown here is derived from an EMBL/GenBank/DDBJ whole genome shotgun (WGS) entry which is preliminary data.</text>
</comment>
<name>A0A371IFN9_MUCPR</name>
<accession>A0A371IFN9</accession>
<sequence length="150" mass="17885">MQNPNKRHMEAKIIILHYLKFAQGRGIMFSKNNYLNVEGHTNAYWVEYFTFVRGNLITWRSKKQKVVVAIKITCNLVQQHDHTKHIVIDSYFIKQNLDEKIIRFPFVQFKNQLAGMLTKVVASRVFHNLLDKLSIKKSMFQFEGECWHER</sequence>
<feature type="non-terminal residue" evidence="1">
    <location>
        <position position="1"/>
    </location>
</feature>
<dbReference type="OrthoDB" id="128382at2759"/>